<dbReference type="Proteomes" id="UP000677913">
    <property type="component" value="Unassembled WGS sequence"/>
</dbReference>
<protein>
    <submittedName>
        <fullName evidence="1">Uncharacterized protein</fullName>
    </submittedName>
</protein>
<dbReference type="RefSeq" id="WP_211471052.1">
    <property type="nucleotide sequence ID" value="NZ_JAGSXH010000129.1"/>
</dbReference>
<sequence length="162" mass="16269">MTAAGVWALWPSSRPTYDPPHNTRQYIAFTACLLTGPAGLADPRARAVWSGMQAASSATNAQVSYVAAAVGQAETIGSVTPFANSLVQQRCGVIVAVGPVEVATMQAVAAGHAEGRFVLVGGGSAASNIAVVPPSGGSSIASRVQVAVQAAVRGSFRSGVFS</sequence>
<reference evidence="1" key="1">
    <citation type="submission" date="2021-04" db="EMBL/GenBank/DDBJ databases">
        <title>Genome based classification of Actinospica acidithermotolerans sp. nov., an actinobacterium isolated from an Indonesian hot spring.</title>
        <authorList>
            <person name="Kusuma A.B."/>
            <person name="Putra K.E."/>
            <person name="Nafisah S."/>
            <person name="Loh J."/>
            <person name="Nouioui I."/>
            <person name="Goodfellow M."/>
        </authorList>
    </citation>
    <scope>NUCLEOTIDE SEQUENCE</scope>
    <source>
        <strain evidence="1">DSM 45618</strain>
    </source>
</reference>
<keyword evidence="2" id="KW-1185">Reference proteome</keyword>
<dbReference type="Gene3D" id="3.40.50.2300">
    <property type="match status" value="1"/>
</dbReference>
<dbReference type="EMBL" id="JAGSXH010000129">
    <property type="protein sequence ID" value="MBS2966207.1"/>
    <property type="molecule type" value="Genomic_DNA"/>
</dbReference>
<name>A0A8J7WTJ2_9ACTN</name>
<accession>A0A8J7WTJ2</accession>
<evidence type="ECO:0000313" key="2">
    <source>
        <dbReference type="Proteomes" id="UP000677913"/>
    </source>
</evidence>
<dbReference type="AlphaFoldDB" id="A0A8J7WTJ2"/>
<comment type="caution">
    <text evidence="1">The sequence shown here is derived from an EMBL/GenBank/DDBJ whole genome shotgun (WGS) entry which is preliminary data.</text>
</comment>
<proteinExistence type="predicted"/>
<evidence type="ECO:0000313" key="1">
    <source>
        <dbReference type="EMBL" id="MBS2966207.1"/>
    </source>
</evidence>
<gene>
    <name evidence="1" type="ORF">KGA66_24395</name>
</gene>
<organism evidence="1 2">
    <name type="scientific">Actinocrinis puniceicyclus</name>
    <dbReference type="NCBI Taxonomy" id="977794"/>
    <lineage>
        <taxon>Bacteria</taxon>
        <taxon>Bacillati</taxon>
        <taxon>Actinomycetota</taxon>
        <taxon>Actinomycetes</taxon>
        <taxon>Catenulisporales</taxon>
        <taxon>Actinospicaceae</taxon>
        <taxon>Actinocrinis</taxon>
    </lineage>
</organism>